<feature type="region of interest" description="Disordered" evidence="7">
    <location>
        <begin position="32"/>
        <end position="66"/>
    </location>
</feature>
<dbReference type="EMBL" id="JADDUC020000013">
    <property type="protein sequence ID" value="KAI1235217.1"/>
    <property type="molecule type" value="Genomic_DNA"/>
</dbReference>
<keyword evidence="3 8" id="KW-1133">Transmembrane helix</keyword>
<evidence type="ECO:0000256" key="3">
    <source>
        <dbReference type="ARBA" id="ARBA00022989"/>
    </source>
</evidence>
<feature type="compositionally biased region" description="Low complexity" evidence="7">
    <location>
        <begin position="129"/>
        <end position="143"/>
    </location>
</feature>
<keyword evidence="5" id="KW-0325">Glycoprotein</keyword>
<dbReference type="PANTHER" id="PTHR20932:SF7">
    <property type="entry name" value="AND PUTATIVE PEPTIDOGLYCAN-BINDING DOMAIN-CONTAINING PROTEIN 4-RELATED"/>
    <property type="match status" value="1"/>
</dbReference>
<feature type="domain" description="LysM" evidence="9">
    <location>
        <begin position="73"/>
        <end position="117"/>
    </location>
</feature>
<evidence type="ECO:0000256" key="2">
    <source>
        <dbReference type="ARBA" id="ARBA00022692"/>
    </source>
</evidence>
<name>A0A835P265_9PASS</name>
<dbReference type="OrthoDB" id="538216at2759"/>
<proteinExistence type="predicted"/>
<reference evidence="11 12" key="2">
    <citation type="journal article" date="2021" name="J. Hered.">
        <title>Feather Gene Expression Elucidates the Developmental Basis of Plumage Iridescence in African Starlings.</title>
        <authorList>
            <person name="Rubenstein D.R."/>
            <person name="Corvelo A."/>
            <person name="MacManes M.D."/>
            <person name="Maia R."/>
            <person name="Narzisi G."/>
            <person name="Rousaki A."/>
            <person name="Vandenabeele P."/>
            <person name="Shawkey M.D."/>
            <person name="Solomon J."/>
        </authorList>
    </citation>
    <scope>NUCLEOTIDE SEQUENCE [LARGE SCALE GENOMIC DNA]</scope>
    <source>
        <strain evidence="11">SS15</strain>
    </source>
</reference>
<dbReference type="Gene3D" id="3.10.350.10">
    <property type="entry name" value="LysM domain"/>
    <property type="match status" value="1"/>
</dbReference>
<dbReference type="PROSITE" id="PS51782">
    <property type="entry name" value="LYSM"/>
    <property type="match status" value="1"/>
</dbReference>
<evidence type="ECO:0000256" key="6">
    <source>
        <dbReference type="ARBA" id="ARBA00040995"/>
    </source>
</evidence>
<dbReference type="EMBL" id="JADDUC010000003">
    <property type="protein sequence ID" value="KAG0135589.1"/>
    <property type="molecule type" value="Genomic_DNA"/>
</dbReference>
<dbReference type="SMART" id="SM00257">
    <property type="entry name" value="LysM"/>
    <property type="match status" value="1"/>
</dbReference>
<evidence type="ECO:0000256" key="8">
    <source>
        <dbReference type="SAM" id="Phobius"/>
    </source>
</evidence>
<sequence>MENMRLNESRTRPFQAPATVHTFPGRQVYVFPNGRSDSDESSEEELNVMELRPRGKEQQRGSSRDRLGDMVLLERELTQEDSLNKLALQYGCKVADIKRVNSFIREQDLYALKSIKIPVRPHGLLTESAGALRPPAAGPAQPGLTRVEPPEPEPGAGGSAGGRRLSEYFRGIDQSIQDAVQVEVQLNAAYGGEALERPVPEAGKRDSGNGADCGIQWWNAVFIMLLIGIVLPVFYIIYFKTQGLVAHTFNITTPNVSTAAFEGKLTQGSGAMVVLACLTLTMPSGALSWVCQGMRTLPAPHIVTPPIKNQHLAPGLTPGGGKDTPDRTSALQTRERPEYTIRLKDGNKVQLVPPNGLSALNREQLL</sequence>
<feature type="compositionally biased region" description="Basic and acidic residues" evidence="7">
    <location>
        <begin position="51"/>
        <end position="66"/>
    </location>
</feature>
<reference evidence="11" key="3">
    <citation type="submission" date="2022-01" db="EMBL/GenBank/DDBJ databases">
        <authorList>
            <person name="Rubenstein D.R."/>
        </authorList>
    </citation>
    <scope>NUCLEOTIDE SEQUENCE</scope>
    <source>
        <strain evidence="11">SS15</strain>
        <tissue evidence="11">Liver</tissue>
    </source>
</reference>
<evidence type="ECO:0000256" key="7">
    <source>
        <dbReference type="SAM" id="MobiDB-lite"/>
    </source>
</evidence>
<dbReference type="PANTHER" id="PTHR20932">
    <property type="entry name" value="LYSM AND PUTATIVE PEPTIDOGLYCAN-BINDING DOMAIN-CONTAINING PROTEIN"/>
    <property type="match status" value="1"/>
</dbReference>
<feature type="region of interest" description="Disordered" evidence="7">
    <location>
        <begin position="129"/>
        <end position="161"/>
    </location>
</feature>
<feature type="non-terminal residue" evidence="10">
    <location>
        <position position="366"/>
    </location>
</feature>
<accession>A0A835P265</accession>
<dbReference type="AlphaFoldDB" id="A0A835P265"/>
<evidence type="ECO:0000313" key="10">
    <source>
        <dbReference type="EMBL" id="KAG0135589.1"/>
    </source>
</evidence>
<evidence type="ECO:0000256" key="4">
    <source>
        <dbReference type="ARBA" id="ARBA00023136"/>
    </source>
</evidence>
<evidence type="ECO:0000256" key="5">
    <source>
        <dbReference type="ARBA" id="ARBA00023180"/>
    </source>
</evidence>
<dbReference type="InterPro" id="IPR036779">
    <property type="entry name" value="LysM_dom_sf"/>
</dbReference>
<keyword evidence="2 8" id="KW-0812">Transmembrane</keyword>
<evidence type="ECO:0000259" key="9">
    <source>
        <dbReference type="PROSITE" id="PS51782"/>
    </source>
</evidence>
<dbReference type="InterPro" id="IPR018392">
    <property type="entry name" value="LysM"/>
</dbReference>
<comment type="subcellular location">
    <subcellularLocation>
        <location evidence="1">Membrane</location>
        <topology evidence="1">Single-pass membrane protein</topology>
    </subcellularLocation>
</comment>
<dbReference type="Proteomes" id="UP000618051">
    <property type="component" value="Unassembled WGS sequence"/>
</dbReference>
<evidence type="ECO:0000256" key="1">
    <source>
        <dbReference type="ARBA" id="ARBA00004167"/>
    </source>
</evidence>
<comment type="caution">
    <text evidence="10">The sequence shown here is derived from an EMBL/GenBank/DDBJ whole genome shotgun (WGS) entry which is preliminary data.</text>
</comment>
<dbReference type="CDD" id="cd00118">
    <property type="entry name" value="LysM"/>
    <property type="match status" value="1"/>
</dbReference>
<feature type="region of interest" description="Disordered" evidence="7">
    <location>
        <begin position="313"/>
        <end position="336"/>
    </location>
</feature>
<keyword evidence="4 8" id="KW-0472">Membrane</keyword>
<evidence type="ECO:0000313" key="11">
    <source>
        <dbReference type="EMBL" id="KAI1235217.1"/>
    </source>
</evidence>
<gene>
    <name evidence="11" type="ORF">IHE44_0002855</name>
    <name evidence="10" type="ORF">IHE44_005130</name>
</gene>
<protein>
    <recommendedName>
        <fullName evidence="6">LysM and putative peptidoglycan-binding domain-containing protein 4</fullName>
    </recommendedName>
</protein>
<reference evidence="10" key="1">
    <citation type="submission" date="2020-10" db="EMBL/GenBank/DDBJ databases">
        <title>Feather gene expression reveals the developmental basis of iridescence in African starlings.</title>
        <authorList>
            <person name="Rubenstein D.R."/>
        </authorList>
    </citation>
    <scope>NUCLEOTIDE SEQUENCE</scope>
    <source>
        <strain evidence="10">SS15</strain>
        <tissue evidence="10">Liver</tissue>
    </source>
</reference>
<dbReference type="InterPro" id="IPR045030">
    <property type="entry name" value="LYSM1-4"/>
</dbReference>
<keyword evidence="12" id="KW-1185">Reference proteome</keyword>
<organism evidence="10">
    <name type="scientific">Lamprotornis superbus</name>
    <dbReference type="NCBI Taxonomy" id="245042"/>
    <lineage>
        <taxon>Eukaryota</taxon>
        <taxon>Metazoa</taxon>
        <taxon>Chordata</taxon>
        <taxon>Craniata</taxon>
        <taxon>Vertebrata</taxon>
        <taxon>Euteleostomi</taxon>
        <taxon>Archelosauria</taxon>
        <taxon>Archosauria</taxon>
        <taxon>Dinosauria</taxon>
        <taxon>Saurischia</taxon>
        <taxon>Theropoda</taxon>
        <taxon>Coelurosauria</taxon>
        <taxon>Aves</taxon>
        <taxon>Neognathae</taxon>
        <taxon>Neoaves</taxon>
        <taxon>Telluraves</taxon>
        <taxon>Australaves</taxon>
        <taxon>Passeriformes</taxon>
        <taxon>Sturnidae</taxon>
        <taxon>Lamprotornis</taxon>
    </lineage>
</organism>
<dbReference type="GO" id="GO:0016020">
    <property type="term" value="C:membrane"/>
    <property type="evidence" value="ECO:0007669"/>
    <property type="project" value="UniProtKB-SubCell"/>
</dbReference>
<dbReference type="Pfam" id="PF01476">
    <property type="entry name" value="LysM"/>
    <property type="match status" value="1"/>
</dbReference>
<evidence type="ECO:0000313" key="12">
    <source>
        <dbReference type="Proteomes" id="UP000618051"/>
    </source>
</evidence>
<feature type="transmembrane region" description="Helical" evidence="8">
    <location>
        <begin position="217"/>
        <end position="238"/>
    </location>
</feature>